<dbReference type="InterPro" id="IPR036942">
    <property type="entry name" value="Beta-barrel_TonB_sf"/>
</dbReference>
<protein>
    <submittedName>
        <fullName evidence="7">Outer membrane receptor proteins, mostly Fe transport</fullName>
    </submittedName>
</protein>
<comment type="subcellular location">
    <subcellularLocation>
        <location evidence="1">Cell outer membrane</location>
    </subcellularLocation>
</comment>
<dbReference type="InterPro" id="IPR041700">
    <property type="entry name" value="OMP_b-brl_3"/>
</dbReference>
<dbReference type="STRING" id="1285928.SAMN04487894_106116"/>
<evidence type="ECO:0000256" key="1">
    <source>
        <dbReference type="ARBA" id="ARBA00004442"/>
    </source>
</evidence>
<evidence type="ECO:0000256" key="5">
    <source>
        <dbReference type="SAM" id="Phobius"/>
    </source>
</evidence>
<keyword evidence="7" id="KW-0675">Receptor</keyword>
<evidence type="ECO:0000259" key="6">
    <source>
        <dbReference type="SMART" id="SM00965"/>
    </source>
</evidence>
<dbReference type="SUPFAM" id="SSF56935">
    <property type="entry name" value="Porins"/>
    <property type="match status" value="1"/>
</dbReference>
<dbReference type="GO" id="GO:0009279">
    <property type="term" value="C:cell outer membrane"/>
    <property type="evidence" value="ECO:0007669"/>
    <property type="project" value="UniProtKB-SubCell"/>
</dbReference>
<dbReference type="InterPro" id="IPR011662">
    <property type="entry name" value="Secretin/TonB_short_N"/>
</dbReference>
<evidence type="ECO:0000256" key="4">
    <source>
        <dbReference type="ARBA" id="ARBA00023237"/>
    </source>
</evidence>
<dbReference type="SUPFAM" id="SSF49464">
    <property type="entry name" value="Carboxypeptidase regulatory domain-like"/>
    <property type="match status" value="1"/>
</dbReference>
<dbReference type="Gene3D" id="3.55.50.30">
    <property type="match status" value="1"/>
</dbReference>
<evidence type="ECO:0000256" key="2">
    <source>
        <dbReference type="ARBA" id="ARBA00022448"/>
    </source>
</evidence>
<dbReference type="InterPro" id="IPR008969">
    <property type="entry name" value="CarboxyPept-like_regulatory"/>
</dbReference>
<dbReference type="Gene3D" id="2.170.130.10">
    <property type="entry name" value="TonB-dependent receptor, plug domain"/>
    <property type="match status" value="1"/>
</dbReference>
<keyword evidence="3 5" id="KW-0472">Membrane</keyword>
<keyword evidence="8" id="KW-1185">Reference proteome</keyword>
<keyword evidence="5" id="KW-1133">Transmembrane helix</keyword>
<keyword evidence="4" id="KW-0998">Cell outer membrane</keyword>
<dbReference type="SMART" id="SM00965">
    <property type="entry name" value="STN"/>
    <property type="match status" value="1"/>
</dbReference>
<gene>
    <name evidence="7" type="ORF">SAMN04487894_106116</name>
</gene>
<organism evidence="7 8">
    <name type="scientific">Niabella drilacis (strain DSM 25811 / CCM 8410 / CCUG 62505 / LMG 26954 / E90)</name>
    <dbReference type="NCBI Taxonomy" id="1285928"/>
    <lineage>
        <taxon>Bacteria</taxon>
        <taxon>Pseudomonadati</taxon>
        <taxon>Bacteroidota</taxon>
        <taxon>Chitinophagia</taxon>
        <taxon>Chitinophagales</taxon>
        <taxon>Chitinophagaceae</taxon>
        <taxon>Niabella</taxon>
    </lineage>
</organism>
<feature type="domain" description="Secretin/TonB short N-terminal" evidence="6">
    <location>
        <begin position="70"/>
        <end position="122"/>
    </location>
</feature>
<reference evidence="8" key="1">
    <citation type="submission" date="2016-10" db="EMBL/GenBank/DDBJ databases">
        <authorList>
            <person name="Varghese N."/>
            <person name="Submissions S."/>
        </authorList>
    </citation>
    <scope>NUCLEOTIDE SEQUENCE [LARGE SCALE GENOMIC DNA]</scope>
    <source>
        <strain evidence="8">DSM 25811 / CCM 8410 / LMG 26954 / E90</strain>
    </source>
</reference>
<proteinExistence type="predicted"/>
<keyword evidence="5" id="KW-0812">Transmembrane</keyword>
<name>A0A1G6S746_NIADE</name>
<accession>A0A1G6S746</accession>
<evidence type="ECO:0000313" key="8">
    <source>
        <dbReference type="Proteomes" id="UP000198757"/>
    </source>
</evidence>
<dbReference type="Proteomes" id="UP000198757">
    <property type="component" value="Unassembled WGS sequence"/>
</dbReference>
<dbReference type="InterPro" id="IPR037066">
    <property type="entry name" value="Plug_dom_sf"/>
</dbReference>
<dbReference type="AlphaFoldDB" id="A0A1G6S746"/>
<keyword evidence="2" id="KW-0813">Transport</keyword>
<dbReference type="EMBL" id="FMZO01000006">
    <property type="protein sequence ID" value="SDD12523.1"/>
    <property type="molecule type" value="Genomic_DNA"/>
</dbReference>
<dbReference type="Pfam" id="PF14905">
    <property type="entry name" value="OMP_b-brl_3"/>
    <property type="match status" value="1"/>
</dbReference>
<evidence type="ECO:0000256" key="3">
    <source>
        <dbReference type="ARBA" id="ARBA00023136"/>
    </source>
</evidence>
<feature type="transmembrane region" description="Helical" evidence="5">
    <location>
        <begin position="21"/>
        <end position="43"/>
    </location>
</feature>
<evidence type="ECO:0000313" key="7">
    <source>
        <dbReference type="EMBL" id="SDD12523.1"/>
    </source>
</evidence>
<dbReference type="Gene3D" id="2.40.170.20">
    <property type="entry name" value="TonB-dependent receptor, beta-barrel domain"/>
    <property type="match status" value="1"/>
</dbReference>
<sequence length="905" mass="102331">MICRPRCNNLQKEAYNRYVNVMKLAGSRFFIFIMMVWCASAHAQNRKISVVARDQPLKTVLDQLQQLSGYKMIYSDEVVLDSMKASVQARRLPVSEILNRILVPNGLFYTSQPGNLIIIGSAAIREQRRNEQQDLRTMEGLVINAEQKPVPYASVTLINDGVMLSGTAGGDDGRFRMHYPFEPGKEYRVQVSSVGYRPVLVTIVFSDTLRLKPVLLEKDKSTMNNVTVAASRPLVERKADRYIVNVEGTPLADGNNALEVLQKAPGIWVDPNGGIRIQGNGPVTVMINDVVQRMAASDLAEYLRTIRSENIKKIEVIANPPAEYEASGTGGIVHIVLKKARDEGFTGQGTAVYKQQKGKPYLSAGISAQYKIKRLYLFGNGSLSKEEQVYYARTINTYQDNRSYDGITDRVNNNRQTSYQAGMAYDISDQQSLSFQAGTTVINLLRNFKTGITLNDGAGDVVTGASVTDWSRKPGLTTATLNYSYRMDTLGSVFKILADYVNGGKEENMQVASRYTDPLMDTLYRNSYPSNTGIYSGQADYLKYLTTRTKLQAGAKYVTARRDNTTTTEYFANNGWLINQDASNRFVYDENLLMGYTAMETSVKHTSVKLGLRAEETYMKGNNVTSEQQFTRRYLNLFPSVFLLQQLNDKPVPASLSFSYSRRIRRPQFSDLNPFRLRIGDYSVVVGNPDLLPEYSDNYKLGYNFWKGYMFNLQYQRTNNIIAEFAAPQDNGVIEYQTRNFKYRTSYGGSVYAPVKISKWWTANIYSGLFHTAYAIGDFQLAQTAFYLNSYQAFTLKKNFDINLSTVYSSPYISGNTRNASMFITDLSFGKKLLDNKLRLRLNLTDLFNTFREKSLTTYDGVRIDFYQKRPTRTVGVSVSYLLNAGKKIRDKKVEQSAEEEKSRI</sequence>